<keyword evidence="2" id="KW-1185">Reference proteome</keyword>
<gene>
    <name evidence="1" type="ORF">TSPI_10666</name>
</gene>
<evidence type="ECO:0000313" key="2">
    <source>
        <dbReference type="Proteomes" id="UP001558632"/>
    </source>
</evidence>
<accession>A0ABR3KAW3</accession>
<organism evidence="1 2">
    <name type="scientific">Trichinella spiralis</name>
    <name type="common">Trichina worm</name>
    <dbReference type="NCBI Taxonomy" id="6334"/>
    <lineage>
        <taxon>Eukaryota</taxon>
        <taxon>Metazoa</taxon>
        <taxon>Ecdysozoa</taxon>
        <taxon>Nematoda</taxon>
        <taxon>Enoplea</taxon>
        <taxon>Dorylaimia</taxon>
        <taxon>Trichinellida</taxon>
        <taxon>Trichinellidae</taxon>
        <taxon>Trichinella</taxon>
    </lineage>
</organism>
<name>A0ABR3KAW3_TRISP</name>
<reference evidence="1 2" key="1">
    <citation type="submission" date="2024-07" db="EMBL/GenBank/DDBJ databases">
        <title>Enhanced genomic and transcriptomic resources for Trichinella pseudospiralis and T. spiralis underpin the discovery of pronounced molecular differences between stages and species.</title>
        <authorList>
            <person name="Pasi K.K."/>
            <person name="La Rosa G."/>
            <person name="Gomez-Morales M.A."/>
            <person name="Tosini F."/>
            <person name="Sumanam S."/>
            <person name="Young N.D."/>
            <person name="Chang B.C."/>
            <person name="Robin G.B."/>
        </authorList>
    </citation>
    <scope>NUCLEOTIDE SEQUENCE [LARGE SCALE GENOMIC DNA]</scope>
    <source>
        <strain evidence="1">ISS534</strain>
    </source>
</reference>
<dbReference type="EMBL" id="JBEUSY010000445">
    <property type="protein sequence ID" value="KAL1232828.1"/>
    <property type="molecule type" value="Genomic_DNA"/>
</dbReference>
<proteinExistence type="predicted"/>
<sequence>MAKDDSISQSNSDITLRLQIILSRQVHNGMIVAKSCCFTFQRISALATNCQGSLKLVYDSSRQMSLVDGEETTGSNQTCGWDIQIIPSEGPKRSFRTNSSPVQITPVVVSGSGRLICHMAIIIMHRNRKSCCGIVGRKLLRR</sequence>
<protein>
    <submittedName>
        <fullName evidence="1">3-dehydroquinate synthase</fullName>
    </submittedName>
</protein>
<evidence type="ECO:0000313" key="1">
    <source>
        <dbReference type="EMBL" id="KAL1232828.1"/>
    </source>
</evidence>
<comment type="caution">
    <text evidence="1">The sequence shown here is derived from an EMBL/GenBank/DDBJ whole genome shotgun (WGS) entry which is preliminary data.</text>
</comment>
<dbReference type="Proteomes" id="UP001558632">
    <property type="component" value="Unassembled WGS sequence"/>
</dbReference>